<comment type="subcellular location">
    <subcellularLocation>
        <location evidence="1">Nucleus</location>
    </subcellularLocation>
</comment>
<keyword evidence="4" id="KW-0698">rRNA processing</keyword>
<reference evidence="12 13" key="1">
    <citation type="journal article" date="2016" name="Mol. Biol. Evol.">
        <title>Comparative Genomics of Early-Diverging Mushroom-Forming Fungi Provides Insights into the Origins of Lignocellulose Decay Capabilities.</title>
        <authorList>
            <person name="Nagy L.G."/>
            <person name="Riley R."/>
            <person name="Tritt A."/>
            <person name="Adam C."/>
            <person name="Daum C."/>
            <person name="Floudas D."/>
            <person name="Sun H."/>
            <person name="Yadav J.S."/>
            <person name="Pangilinan J."/>
            <person name="Larsson K.H."/>
            <person name="Matsuura K."/>
            <person name="Barry K."/>
            <person name="Labutti K."/>
            <person name="Kuo R."/>
            <person name="Ohm R.A."/>
            <person name="Bhattacharya S.S."/>
            <person name="Shirouzu T."/>
            <person name="Yoshinaga Y."/>
            <person name="Martin F.M."/>
            <person name="Grigoriev I.V."/>
            <person name="Hibbett D.S."/>
        </authorList>
    </citation>
    <scope>NUCLEOTIDE SEQUENCE [LARGE SCALE GENOMIC DNA]</scope>
    <source>
        <strain evidence="12 13">HHB12733</strain>
    </source>
</reference>
<dbReference type="GO" id="GO:0006364">
    <property type="term" value="P:rRNA processing"/>
    <property type="evidence" value="ECO:0007669"/>
    <property type="project" value="UniProtKB-KW"/>
</dbReference>
<keyword evidence="6" id="KW-0378">Hydrolase</keyword>
<dbReference type="InterPro" id="IPR013520">
    <property type="entry name" value="Ribonucl_H"/>
</dbReference>
<dbReference type="InterPro" id="IPR036397">
    <property type="entry name" value="RNaseH_sf"/>
</dbReference>
<dbReference type="InterPro" id="IPR001357">
    <property type="entry name" value="BRCT_dom"/>
</dbReference>
<comment type="function">
    <text evidence="9">Exoribonuclease involved in ribosome biosynthesis. Involved in the processing of ITS1, the internal transcribed spacer localized between the 18S and 5.8S rRNAs.</text>
</comment>
<dbReference type="STRING" id="1353952.A0A165DL44"/>
<dbReference type="PANTHER" id="PTHR12801:SF45">
    <property type="entry name" value="RNA EXONUCLEASE 4"/>
    <property type="match status" value="1"/>
</dbReference>
<sequence length="396" mass="43809">MDASPVKSKRQRGSETEEDALPERSPKKKSRLAAPPPEEPWSFDRLRKMVLGEGVDGPPELSTKYIALDCEMVGVVPTGASSLARVSIVDYNGHVVLDRFVKQTKEVVNYRTKWSGIRPRDLADAPSFDEVQAEVSRIMKHRIVIGHALQNDFRVLHLSYPPQYTRDTQRYKPLLQIGVGKSLKLMIRDQLGLDIQARAHDSVIDARASLALFRLHQSDWEQHLSPSHFVTSPRFDYPETGTDGICRSKDASTILEDSTPHFPMNGNAVGAGDDRNSANSALSASVRSGVPSHNEHAVLAGLSIYIIPAKLASETLMDLSRIAESHGASLTSQPTAADIILTAVGARKRLERYINMDEAPRKPILRIEWLRESVVTGDRRPYEGFLACPDFGNGDA</sequence>
<dbReference type="InterPro" id="IPR037431">
    <property type="entry name" value="REX4_DEDDh_dom"/>
</dbReference>
<evidence type="ECO:0000256" key="5">
    <source>
        <dbReference type="ARBA" id="ARBA00022722"/>
    </source>
</evidence>
<dbReference type="Pfam" id="PF00929">
    <property type="entry name" value="RNase_T"/>
    <property type="match status" value="1"/>
</dbReference>
<evidence type="ECO:0000256" key="8">
    <source>
        <dbReference type="ARBA" id="ARBA00023242"/>
    </source>
</evidence>
<comment type="similarity">
    <text evidence="2">Belongs to the REXO4 family.</text>
</comment>
<dbReference type="PANTHER" id="PTHR12801">
    <property type="entry name" value="RNA EXONUCLEASE REXO1 / RECO3 FAMILY MEMBER-RELATED"/>
    <property type="match status" value="1"/>
</dbReference>
<dbReference type="InterPro" id="IPR047021">
    <property type="entry name" value="REXO1/3/4-like"/>
</dbReference>
<dbReference type="InParanoid" id="A0A165DL44"/>
<protein>
    <recommendedName>
        <fullName evidence="3">RNA exonuclease 4</fullName>
    </recommendedName>
</protein>
<evidence type="ECO:0000313" key="12">
    <source>
        <dbReference type="EMBL" id="KZT53048.1"/>
    </source>
</evidence>
<gene>
    <name evidence="12" type="ORF">CALCODRAFT_458510</name>
</gene>
<evidence type="ECO:0000313" key="13">
    <source>
        <dbReference type="Proteomes" id="UP000076842"/>
    </source>
</evidence>
<proteinExistence type="inferred from homology"/>
<dbReference type="InterPro" id="IPR036420">
    <property type="entry name" value="BRCT_dom_sf"/>
</dbReference>
<dbReference type="SMART" id="SM00479">
    <property type="entry name" value="EXOIII"/>
    <property type="match status" value="1"/>
</dbReference>
<dbReference type="EMBL" id="KV424048">
    <property type="protein sequence ID" value="KZT53048.1"/>
    <property type="molecule type" value="Genomic_DNA"/>
</dbReference>
<evidence type="ECO:0000256" key="10">
    <source>
        <dbReference type="SAM" id="MobiDB-lite"/>
    </source>
</evidence>
<keyword evidence="8" id="KW-0539">Nucleus</keyword>
<dbReference type="Gene3D" id="3.40.50.10190">
    <property type="entry name" value="BRCT domain"/>
    <property type="match status" value="1"/>
</dbReference>
<organism evidence="12 13">
    <name type="scientific">Calocera cornea HHB12733</name>
    <dbReference type="NCBI Taxonomy" id="1353952"/>
    <lineage>
        <taxon>Eukaryota</taxon>
        <taxon>Fungi</taxon>
        <taxon>Dikarya</taxon>
        <taxon>Basidiomycota</taxon>
        <taxon>Agaricomycotina</taxon>
        <taxon>Dacrymycetes</taxon>
        <taxon>Dacrymycetales</taxon>
        <taxon>Dacrymycetaceae</taxon>
        <taxon>Calocera</taxon>
    </lineage>
</organism>
<evidence type="ECO:0000256" key="1">
    <source>
        <dbReference type="ARBA" id="ARBA00004123"/>
    </source>
</evidence>
<dbReference type="CDD" id="cd06144">
    <property type="entry name" value="REX4_like"/>
    <property type="match status" value="1"/>
</dbReference>
<accession>A0A165DL44</accession>
<evidence type="ECO:0000256" key="4">
    <source>
        <dbReference type="ARBA" id="ARBA00022552"/>
    </source>
</evidence>
<dbReference type="OrthoDB" id="8191639at2759"/>
<evidence type="ECO:0000259" key="11">
    <source>
        <dbReference type="PROSITE" id="PS50172"/>
    </source>
</evidence>
<evidence type="ECO:0000256" key="2">
    <source>
        <dbReference type="ARBA" id="ARBA00010489"/>
    </source>
</evidence>
<evidence type="ECO:0000256" key="7">
    <source>
        <dbReference type="ARBA" id="ARBA00022839"/>
    </source>
</evidence>
<keyword evidence="7" id="KW-0269">Exonuclease</keyword>
<dbReference type="Proteomes" id="UP000076842">
    <property type="component" value="Unassembled WGS sequence"/>
</dbReference>
<dbReference type="GO" id="GO:0003676">
    <property type="term" value="F:nucleic acid binding"/>
    <property type="evidence" value="ECO:0007669"/>
    <property type="project" value="InterPro"/>
</dbReference>
<feature type="region of interest" description="Disordered" evidence="10">
    <location>
        <begin position="1"/>
        <end position="41"/>
    </location>
</feature>
<feature type="domain" description="BRCT" evidence="11">
    <location>
        <begin position="294"/>
        <end position="387"/>
    </location>
</feature>
<dbReference type="SUPFAM" id="SSF52113">
    <property type="entry name" value="BRCT domain"/>
    <property type="match status" value="1"/>
</dbReference>
<dbReference type="AlphaFoldDB" id="A0A165DL44"/>
<dbReference type="SUPFAM" id="SSF53098">
    <property type="entry name" value="Ribonuclease H-like"/>
    <property type="match status" value="1"/>
</dbReference>
<dbReference type="InterPro" id="IPR012337">
    <property type="entry name" value="RNaseH-like_sf"/>
</dbReference>
<name>A0A165DL44_9BASI</name>
<dbReference type="FunFam" id="3.30.420.10:FF:000007">
    <property type="entry name" value="Interferon-stimulated exonuclease gene 20"/>
    <property type="match status" value="1"/>
</dbReference>
<evidence type="ECO:0000256" key="6">
    <source>
        <dbReference type="ARBA" id="ARBA00022801"/>
    </source>
</evidence>
<dbReference type="GO" id="GO:0008408">
    <property type="term" value="F:3'-5' exonuclease activity"/>
    <property type="evidence" value="ECO:0007669"/>
    <property type="project" value="InterPro"/>
</dbReference>
<keyword evidence="13" id="KW-1185">Reference proteome</keyword>
<dbReference type="GO" id="GO:0005634">
    <property type="term" value="C:nucleus"/>
    <property type="evidence" value="ECO:0007669"/>
    <property type="project" value="UniProtKB-SubCell"/>
</dbReference>
<keyword evidence="5" id="KW-0540">Nuclease</keyword>
<evidence type="ECO:0000256" key="3">
    <source>
        <dbReference type="ARBA" id="ARBA00016937"/>
    </source>
</evidence>
<dbReference type="Gene3D" id="3.30.420.10">
    <property type="entry name" value="Ribonuclease H-like superfamily/Ribonuclease H"/>
    <property type="match status" value="1"/>
</dbReference>
<evidence type="ECO:0000256" key="9">
    <source>
        <dbReference type="ARBA" id="ARBA00025599"/>
    </source>
</evidence>
<dbReference type="PROSITE" id="PS50172">
    <property type="entry name" value="BRCT"/>
    <property type="match status" value="1"/>
</dbReference>